<dbReference type="Proteomes" id="UP000075613">
    <property type="component" value="Unassembled WGS sequence"/>
</dbReference>
<keyword evidence="2" id="KW-1185">Reference proteome</keyword>
<dbReference type="AlphaFoldDB" id="A0A149PIF3"/>
<name>A0A149PIF3_9BURK</name>
<sequence length="69" mass="8106">MRFIRRRMKHIAGPIQPFLVADTNPYLAFDDQRLRLSAVNILTGSNLVRHFSIVHSLTTENRKHANMYR</sequence>
<evidence type="ECO:0000313" key="2">
    <source>
        <dbReference type="Proteomes" id="UP000075613"/>
    </source>
</evidence>
<dbReference type="STRING" id="1399968.CI15_21320"/>
<evidence type="ECO:0000313" key="1">
    <source>
        <dbReference type="EMBL" id="KXU84843.1"/>
    </source>
</evidence>
<comment type="caution">
    <text evidence="1">The sequence shown here is derived from an EMBL/GenBank/DDBJ whole genome shotgun (WGS) entry which is preliminary data.</text>
</comment>
<gene>
    <name evidence="1" type="ORF">CI15_21320</name>
</gene>
<reference evidence="1 2" key="1">
    <citation type="journal article" date="2015" name="Int. J. Syst. Evol. Microbiol.">
        <title>Burkholderia monticola sp. nov., isolated from mountain soil.</title>
        <authorList>
            <person name="Baek I."/>
            <person name="Seo B."/>
            <person name="Lee I."/>
            <person name="Yi H."/>
            <person name="Chun J."/>
        </authorList>
    </citation>
    <scope>NUCLEOTIDE SEQUENCE [LARGE SCALE GENOMIC DNA]</scope>
    <source>
        <strain evidence="1 2">JC2948</strain>
    </source>
</reference>
<proteinExistence type="predicted"/>
<accession>A0A149PIF3</accession>
<protein>
    <submittedName>
        <fullName evidence="1">Uncharacterized protein</fullName>
    </submittedName>
</protein>
<organism evidence="1 2">
    <name type="scientific">Paraburkholderia monticola</name>
    <dbReference type="NCBI Taxonomy" id="1399968"/>
    <lineage>
        <taxon>Bacteria</taxon>
        <taxon>Pseudomonadati</taxon>
        <taxon>Pseudomonadota</taxon>
        <taxon>Betaproteobacteria</taxon>
        <taxon>Burkholderiales</taxon>
        <taxon>Burkholderiaceae</taxon>
        <taxon>Paraburkholderia</taxon>
    </lineage>
</organism>
<dbReference type="EMBL" id="LRBG01000035">
    <property type="protein sequence ID" value="KXU84843.1"/>
    <property type="molecule type" value="Genomic_DNA"/>
</dbReference>